<reference evidence="2 3" key="1">
    <citation type="submission" date="2016-10" db="EMBL/GenBank/DDBJ databases">
        <authorList>
            <person name="de Groot N.N."/>
        </authorList>
    </citation>
    <scope>NUCLEOTIDE SEQUENCE [LARGE SCALE GENOMIC DNA]</scope>
    <source>
        <strain evidence="2 3">CGMCC 1.8925</strain>
    </source>
</reference>
<keyword evidence="1" id="KW-0812">Transmembrane</keyword>
<name>A0A1G5HBQ4_9RHOB</name>
<feature type="transmembrane region" description="Helical" evidence="1">
    <location>
        <begin position="12"/>
        <end position="31"/>
    </location>
</feature>
<evidence type="ECO:0000256" key="1">
    <source>
        <dbReference type="SAM" id="Phobius"/>
    </source>
</evidence>
<evidence type="ECO:0000313" key="2">
    <source>
        <dbReference type="EMBL" id="SCY61174.1"/>
    </source>
</evidence>
<dbReference type="EMBL" id="FMVT01000006">
    <property type="protein sequence ID" value="SCY61174.1"/>
    <property type="molecule type" value="Genomic_DNA"/>
</dbReference>
<keyword evidence="3" id="KW-1185">Reference proteome</keyword>
<dbReference type="OrthoDB" id="7775871at2"/>
<keyword evidence="1" id="KW-0472">Membrane</keyword>
<proteinExistence type="predicted"/>
<dbReference type="STRING" id="336292.SAMN05660710_02091"/>
<dbReference type="Proteomes" id="UP000199502">
    <property type="component" value="Unassembled WGS sequence"/>
</dbReference>
<evidence type="ECO:0008006" key="4">
    <source>
        <dbReference type="Google" id="ProtNLM"/>
    </source>
</evidence>
<dbReference type="RefSeq" id="WP_090743600.1">
    <property type="nucleotide sequence ID" value="NZ_FMVT01000006.1"/>
</dbReference>
<organism evidence="2 3">
    <name type="scientific">Paracoccus tibetensis</name>
    <dbReference type="NCBI Taxonomy" id="336292"/>
    <lineage>
        <taxon>Bacteria</taxon>
        <taxon>Pseudomonadati</taxon>
        <taxon>Pseudomonadota</taxon>
        <taxon>Alphaproteobacteria</taxon>
        <taxon>Rhodobacterales</taxon>
        <taxon>Paracoccaceae</taxon>
        <taxon>Paracoccus</taxon>
    </lineage>
</organism>
<gene>
    <name evidence="2" type="ORF">SAMN05660710_02091</name>
</gene>
<keyword evidence="1" id="KW-1133">Transmembrane helix</keyword>
<sequence>METLIENALPALLDLLGIILAALLAWAATAAKRKFGIDVEARHREALHSALMTGAKLAIARQLTGATAVELTVTHARESVPDAIGFLQPSGSFLERMAEAKLQEAGDKLTRELSRAIGR</sequence>
<protein>
    <recommendedName>
        <fullName evidence="4">Bacteriophage holin of superfamily 6 (Holin_LLH)</fullName>
    </recommendedName>
</protein>
<evidence type="ECO:0000313" key="3">
    <source>
        <dbReference type="Proteomes" id="UP000199502"/>
    </source>
</evidence>
<accession>A0A1G5HBQ4</accession>
<dbReference type="AlphaFoldDB" id="A0A1G5HBQ4"/>